<dbReference type="InterPro" id="IPR036412">
    <property type="entry name" value="HAD-like_sf"/>
</dbReference>
<dbReference type="Pfam" id="PF12710">
    <property type="entry name" value="HAD"/>
    <property type="match status" value="1"/>
</dbReference>
<name>A0AAU8LRQ4_9BACT</name>
<evidence type="ECO:0000256" key="1">
    <source>
        <dbReference type="ARBA" id="ARBA00022723"/>
    </source>
</evidence>
<dbReference type="InterPro" id="IPR023214">
    <property type="entry name" value="HAD_sf"/>
</dbReference>
<dbReference type="GO" id="GO:0016787">
    <property type="term" value="F:hydrolase activity"/>
    <property type="evidence" value="ECO:0007669"/>
    <property type="project" value="UniProtKB-KW"/>
</dbReference>
<organism evidence="4">
    <name type="scientific">Candidatus Electrothrix aestuarii</name>
    <dbReference type="NCBI Taxonomy" id="3062594"/>
    <lineage>
        <taxon>Bacteria</taxon>
        <taxon>Pseudomonadati</taxon>
        <taxon>Thermodesulfobacteriota</taxon>
        <taxon>Desulfobulbia</taxon>
        <taxon>Desulfobulbales</taxon>
        <taxon>Desulfobulbaceae</taxon>
        <taxon>Candidatus Electrothrix</taxon>
    </lineage>
</organism>
<dbReference type="KEGG" id="eaj:Q3M24_14470"/>
<evidence type="ECO:0000256" key="3">
    <source>
        <dbReference type="ARBA" id="ARBA00022842"/>
    </source>
</evidence>
<dbReference type="Gene3D" id="1.20.1440.100">
    <property type="entry name" value="SG protein - dephosphorylation function"/>
    <property type="match status" value="1"/>
</dbReference>
<dbReference type="EMBL" id="CP159373">
    <property type="protein sequence ID" value="XCN71515.1"/>
    <property type="molecule type" value="Genomic_DNA"/>
</dbReference>
<dbReference type="CDD" id="cd02612">
    <property type="entry name" value="HAD_PGPPase"/>
    <property type="match status" value="1"/>
</dbReference>
<dbReference type="InterPro" id="IPR050582">
    <property type="entry name" value="HAD-like_SerB"/>
</dbReference>
<dbReference type="PANTHER" id="PTHR43344">
    <property type="entry name" value="PHOSPHOSERINE PHOSPHATASE"/>
    <property type="match status" value="1"/>
</dbReference>
<reference evidence="4" key="1">
    <citation type="journal article" date="2024" name="Syst. Appl. Microbiol.">
        <title>First single-strain enrichments of Electrothrix cable bacteria, description of E. aestuarii sp. nov. and E. rattekaaiensis sp. nov., and proposal of a cable bacteria taxonomy following the rules of the SeqCode.</title>
        <authorList>
            <person name="Plum-Jensen L.E."/>
            <person name="Schramm A."/>
            <person name="Marshall I.P.G."/>
        </authorList>
    </citation>
    <scope>NUCLEOTIDE SEQUENCE</scope>
    <source>
        <strain evidence="4">Rat1</strain>
    </source>
</reference>
<gene>
    <name evidence="4" type="ORF">Q3M24_14470</name>
</gene>
<evidence type="ECO:0000313" key="4">
    <source>
        <dbReference type="EMBL" id="XCN71515.1"/>
    </source>
</evidence>
<dbReference type="GO" id="GO:0046872">
    <property type="term" value="F:metal ion binding"/>
    <property type="evidence" value="ECO:0007669"/>
    <property type="project" value="UniProtKB-KW"/>
</dbReference>
<accession>A0AAU8LRQ4</accession>
<dbReference type="InterPro" id="IPR006385">
    <property type="entry name" value="HAD_hydro_SerB1"/>
</dbReference>
<reference evidence="4" key="2">
    <citation type="submission" date="2024-06" db="EMBL/GenBank/DDBJ databases">
        <authorList>
            <person name="Plum-Jensen L.E."/>
            <person name="Schramm A."/>
            <person name="Marshall I.P.G."/>
        </authorList>
    </citation>
    <scope>NUCLEOTIDE SEQUENCE</scope>
    <source>
        <strain evidence="4">Rat1</strain>
    </source>
</reference>
<dbReference type="NCBIfam" id="TIGR01488">
    <property type="entry name" value="HAD-SF-IB"/>
    <property type="match status" value="1"/>
</dbReference>
<proteinExistence type="predicted"/>
<dbReference type="Gene3D" id="3.40.50.1000">
    <property type="entry name" value="HAD superfamily/HAD-like"/>
    <property type="match status" value="1"/>
</dbReference>
<keyword evidence="1" id="KW-0479">Metal-binding</keyword>
<sequence length="219" mass="25000">MALALFDLDNTLLAGDSDYEWGRFLIRKGLVDEDYYEAENNRFYDQYKQGTLDIYEFSAFSFQPLAERSMEELHVLHGEFMQEVIEPMIGQPAQALVDKHKEQGDTAMVITATNSFITGPIARAFGIEHLLATEPKIVNNRYTREVDGIPCFHEGKVQRLENWLAEKKMSLQGSCFYSDSINDLPLLEKVDTPVAVDPDEKLAALARERGWKCISLRDK</sequence>
<protein>
    <submittedName>
        <fullName evidence="4">HAD family hydrolase</fullName>
        <ecNumber evidence="4">3.1.3.-</ecNumber>
    </submittedName>
</protein>
<keyword evidence="2 4" id="KW-0378">Hydrolase</keyword>
<dbReference type="NCBIfam" id="TIGR01490">
    <property type="entry name" value="HAD-SF-IB-hyp1"/>
    <property type="match status" value="1"/>
</dbReference>
<dbReference type="AlphaFoldDB" id="A0AAU8LRQ4"/>
<evidence type="ECO:0000256" key="2">
    <source>
        <dbReference type="ARBA" id="ARBA00022801"/>
    </source>
</evidence>
<dbReference type="SUPFAM" id="SSF56784">
    <property type="entry name" value="HAD-like"/>
    <property type="match status" value="1"/>
</dbReference>
<dbReference type="PANTHER" id="PTHR43344:SF13">
    <property type="entry name" value="PHOSPHATASE RV3661-RELATED"/>
    <property type="match status" value="1"/>
</dbReference>
<dbReference type="EC" id="3.1.3.-" evidence="4"/>
<keyword evidence="3" id="KW-0460">Magnesium</keyword>